<proteinExistence type="predicted"/>
<protein>
    <submittedName>
        <fullName evidence="2">Class I SAM-dependent methyltransferase</fullName>
    </submittedName>
</protein>
<dbReference type="InterPro" id="IPR029063">
    <property type="entry name" value="SAM-dependent_MTases_sf"/>
</dbReference>
<keyword evidence="3" id="KW-1185">Reference proteome</keyword>
<gene>
    <name evidence="2" type="ORF">OCV77_08350</name>
</gene>
<evidence type="ECO:0000313" key="3">
    <source>
        <dbReference type="Proteomes" id="UP001652432"/>
    </source>
</evidence>
<keyword evidence="2" id="KW-0489">Methyltransferase</keyword>
<dbReference type="PANTHER" id="PTHR43591">
    <property type="entry name" value="METHYLTRANSFERASE"/>
    <property type="match status" value="1"/>
</dbReference>
<dbReference type="GO" id="GO:0008168">
    <property type="term" value="F:methyltransferase activity"/>
    <property type="evidence" value="ECO:0007669"/>
    <property type="project" value="UniProtKB-KW"/>
</dbReference>
<dbReference type="EMBL" id="JAOQKJ010000006">
    <property type="protein sequence ID" value="MCU6744504.1"/>
    <property type="molecule type" value="Genomic_DNA"/>
</dbReference>
<dbReference type="SUPFAM" id="SSF53335">
    <property type="entry name" value="S-adenosyl-L-methionine-dependent methyltransferases"/>
    <property type="match status" value="1"/>
</dbReference>
<comment type="caution">
    <text evidence="2">The sequence shown here is derived from an EMBL/GenBank/DDBJ whole genome shotgun (WGS) entry which is preliminary data.</text>
</comment>
<dbReference type="InterPro" id="IPR013216">
    <property type="entry name" value="Methyltransf_11"/>
</dbReference>
<dbReference type="Pfam" id="PF08241">
    <property type="entry name" value="Methyltransf_11"/>
    <property type="match status" value="1"/>
</dbReference>
<evidence type="ECO:0000313" key="2">
    <source>
        <dbReference type="EMBL" id="MCU6744504.1"/>
    </source>
</evidence>
<dbReference type="GO" id="GO:0032259">
    <property type="term" value="P:methylation"/>
    <property type="evidence" value="ECO:0007669"/>
    <property type="project" value="UniProtKB-KW"/>
</dbReference>
<evidence type="ECO:0000259" key="1">
    <source>
        <dbReference type="Pfam" id="PF08241"/>
    </source>
</evidence>
<organism evidence="2 3">
    <name type="scientific">Suilimivivens aceti</name>
    <dbReference type="NCBI Taxonomy" id="2981774"/>
    <lineage>
        <taxon>Bacteria</taxon>
        <taxon>Bacillati</taxon>
        <taxon>Bacillota</taxon>
        <taxon>Clostridia</taxon>
        <taxon>Lachnospirales</taxon>
        <taxon>Lachnospiraceae</taxon>
        <taxon>Suilimivivens</taxon>
    </lineage>
</organism>
<dbReference type="CDD" id="cd02440">
    <property type="entry name" value="AdoMet_MTases"/>
    <property type="match status" value="1"/>
</dbReference>
<name>A0ABT2T3X9_9FIRM</name>
<dbReference type="PANTHER" id="PTHR43591:SF110">
    <property type="entry name" value="RHODANESE DOMAIN-CONTAINING PROTEIN"/>
    <property type="match status" value="1"/>
</dbReference>
<reference evidence="2 3" key="1">
    <citation type="journal article" date="2021" name="ISME Commun">
        <title>Automated analysis of genomic sequences facilitates high-throughput and comprehensive description of bacteria.</title>
        <authorList>
            <person name="Hitch T.C.A."/>
        </authorList>
    </citation>
    <scope>NUCLEOTIDE SEQUENCE [LARGE SCALE GENOMIC DNA]</scope>
    <source>
        <strain evidence="2 3">Sanger_18</strain>
    </source>
</reference>
<dbReference type="Gene3D" id="3.40.50.150">
    <property type="entry name" value="Vaccinia Virus protein VP39"/>
    <property type="match status" value="1"/>
</dbReference>
<feature type="domain" description="Methyltransferase type 11" evidence="1">
    <location>
        <begin position="60"/>
        <end position="155"/>
    </location>
</feature>
<accession>A0ABT2T3X9</accession>
<keyword evidence="2" id="KW-0808">Transferase</keyword>
<sequence length="217" mass="25190">MADKIRNAYESSKNIYDGVLTQGNFFSRMYIRLFWSGTDDNDIARKVLSYIPDDFSGNLLDVPVGTAVFTEHKWKSLKNADITCLDYSMDMLEQAKRRFNGHGHIRCVQGDVGNLQMDDEAFDIVLSMNGFHAFPDKKKAFQEIWRVLKPGGAFIACFYIKGKSKRTDWLVKNILAKKGWFSPPFQNEEELRDILRKMYKKIDFHIDGSMVYFHCVK</sequence>
<dbReference type="Proteomes" id="UP001652432">
    <property type="component" value="Unassembled WGS sequence"/>
</dbReference>